<dbReference type="Pfam" id="PF03473">
    <property type="entry name" value="MOSC"/>
    <property type="match status" value="1"/>
</dbReference>
<dbReference type="InterPro" id="IPR011037">
    <property type="entry name" value="Pyrv_Knase-like_insert_dom_sf"/>
</dbReference>
<dbReference type="GO" id="GO:0003824">
    <property type="term" value="F:catalytic activity"/>
    <property type="evidence" value="ECO:0007669"/>
    <property type="project" value="InterPro"/>
</dbReference>
<dbReference type="PANTHER" id="PTHR30212">
    <property type="entry name" value="PROTEIN YIIM"/>
    <property type="match status" value="1"/>
</dbReference>
<feature type="domain" description="MOSC" evidence="1">
    <location>
        <begin position="34"/>
        <end position="175"/>
    </location>
</feature>
<dbReference type="GO" id="GO:0030170">
    <property type="term" value="F:pyridoxal phosphate binding"/>
    <property type="evidence" value="ECO:0007669"/>
    <property type="project" value="InterPro"/>
</dbReference>
<evidence type="ECO:0000313" key="3">
    <source>
        <dbReference type="Proteomes" id="UP000565572"/>
    </source>
</evidence>
<dbReference type="PROSITE" id="PS51340">
    <property type="entry name" value="MOSC"/>
    <property type="match status" value="1"/>
</dbReference>
<accession>A0A7W5JYS5</accession>
<dbReference type="AlphaFoldDB" id="A0A7W5JYS5"/>
<dbReference type="PANTHER" id="PTHR30212:SF2">
    <property type="entry name" value="PROTEIN YIIM"/>
    <property type="match status" value="1"/>
</dbReference>
<comment type="caution">
    <text evidence="2">The sequence shown here is derived from an EMBL/GenBank/DDBJ whole genome shotgun (WGS) entry which is preliminary data.</text>
</comment>
<dbReference type="InterPro" id="IPR052353">
    <property type="entry name" value="Benzoxazolinone_Detox_Enz"/>
</dbReference>
<dbReference type="Gene3D" id="2.40.33.20">
    <property type="entry name" value="PK beta-barrel domain-like"/>
    <property type="match status" value="1"/>
</dbReference>
<dbReference type="InterPro" id="IPR005302">
    <property type="entry name" value="MoCF_Sase_C"/>
</dbReference>
<dbReference type="EMBL" id="JACHZG010000002">
    <property type="protein sequence ID" value="MBB3328660.1"/>
    <property type="molecule type" value="Genomic_DNA"/>
</dbReference>
<name>A0A7W5JYS5_9ACTN</name>
<dbReference type="SUPFAM" id="SSF50800">
    <property type="entry name" value="PK beta-barrel domain-like"/>
    <property type="match status" value="1"/>
</dbReference>
<gene>
    <name evidence="2" type="ORF">FHX39_003645</name>
</gene>
<dbReference type="RefSeq" id="WP_183341766.1">
    <property type="nucleotide sequence ID" value="NZ_JACHZG010000002.1"/>
</dbReference>
<keyword evidence="3" id="KW-1185">Reference proteome</keyword>
<evidence type="ECO:0000313" key="2">
    <source>
        <dbReference type="EMBL" id="MBB3328660.1"/>
    </source>
</evidence>
<protein>
    <submittedName>
        <fullName evidence="2">MOSC domain-containing protein YiiM</fullName>
    </submittedName>
</protein>
<reference evidence="2 3" key="1">
    <citation type="submission" date="2020-08" db="EMBL/GenBank/DDBJ databases">
        <title>Sequencing the genomes of 1000 actinobacteria strains.</title>
        <authorList>
            <person name="Klenk H.-P."/>
        </authorList>
    </citation>
    <scope>NUCLEOTIDE SEQUENCE [LARGE SCALE GENOMIC DNA]</scope>
    <source>
        <strain evidence="2 3">DSM 11053</strain>
    </source>
</reference>
<evidence type="ECO:0000259" key="1">
    <source>
        <dbReference type="PROSITE" id="PS51340"/>
    </source>
</evidence>
<dbReference type="Proteomes" id="UP000565572">
    <property type="component" value="Unassembled WGS sequence"/>
</dbReference>
<dbReference type="GO" id="GO:0030151">
    <property type="term" value="F:molybdenum ion binding"/>
    <property type="evidence" value="ECO:0007669"/>
    <property type="project" value="InterPro"/>
</dbReference>
<sequence>MPQVQSVNVGAAAEKAYAKVKLTGIDKRAADGPVEVRAPGPKRGSSGVAGDYIGDARHHGGDRQAVYAFQREDLDRWQRELSRHLPNGCFGENLTTVGIDLAEVLVGERWTVGDPEDGDVLELEVTDPRVPCRTFSGFLEERGWVKRFTLDARPGTYLSVVRAGTVRAGDEIRRSFVPDHEVTIGLLFRATTTQRELLPRLLGARQYLDAETVSLVERNATVVLDDA</sequence>
<organism evidence="2 3">
    <name type="scientific">Microlunatus antarcticus</name>
    <dbReference type="NCBI Taxonomy" id="53388"/>
    <lineage>
        <taxon>Bacteria</taxon>
        <taxon>Bacillati</taxon>
        <taxon>Actinomycetota</taxon>
        <taxon>Actinomycetes</taxon>
        <taxon>Propionibacteriales</taxon>
        <taxon>Propionibacteriaceae</taxon>
        <taxon>Microlunatus</taxon>
    </lineage>
</organism>
<proteinExistence type="predicted"/>